<dbReference type="Proteomes" id="UP000683925">
    <property type="component" value="Unassembled WGS sequence"/>
</dbReference>
<sequence>MESQFSRIVLQKLLPILLLVYPTIEITMYSAHCFTQVNQLINSNQSFHLHISISFSQSRKNQGGQLDYYSREIREDNLIMSPQWQKFLPDQKEHKRNALIQQEAGICKQGPDFLAFFCTRMPVPYPKVLRDLRKQLGQYYQIGWRNIQYQIMLIIAAQIQYHIKNEMPSAYFLIVYYHQTLSILIKFSQILR</sequence>
<evidence type="ECO:0000313" key="1">
    <source>
        <dbReference type="EMBL" id="CAD8156197.1"/>
    </source>
</evidence>
<dbReference type="AlphaFoldDB" id="A0A8S1TXK0"/>
<name>A0A8S1TXK0_PAROT</name>
<dbReference type="EMBL" id="CAJJDP010000031">
    <property type="protein sequence ID" value="CAD8156197.1"/>
    <property type="molecule type" value="Genomic_DNA"/>
</dbReference>
<reference evidence="1" key="1">
    <citation type="submission" date="2021-01" db="EMBL/GenBank/DDBJ databases">
        <authorList>
            <consortium name="Genoscope - CEA"/>
            <person name="William W."/>
        </authorList>
    </citation>
    <scope>NUCLEOTIDE SEQUENCE</scope>
</reference>
<proteinExistence type="predicted"/>
<organism evidence="1 2">
    <name type="scientific">Paramecium octaurelia</name>
    <dbReference type="NCBI Taxonomy" id="43137"/>
    <lineage>
        <taxon>Eukaryota</taxon>
        <taxon>Sar</taxon>
        <taxon>Alveolata</taxon>
        <taxon>Ciliophora</taxon>
        <taxon>Intramacronucleata</taxon>
        <taxon>Oligohymenophorea</taxon>
        <taxon>Peniculida</taxon>
        <taxon>Parameciidae</taxon>
        <taxon>Paramecium</taxon>
    </lineage>
</organism>
<gene>
    <name evidence="1" type="ORF">POCTA_138.1.T0310342</name>
</gene>
<comment type="caution">
    <text evidence="1">The sequence shown here is derived from an EMBL/GenBank/DDBJ whole genome shotgun (WGS) entry which is preliminary data.</text>
</comment>
<protein>
    <submittedName>
        <fullName evidence="1">Uncharacterized protein</fullName>
    </submittedName>
</protein>
<evidence type="ECO:0000313" key="2">
    <source>
        <dbReference type="Proteomes" id="UP000683925"/>
    </source>
</evidence>
<accession>A0A8S1TXK0</accession>
<keyword evidence="2" id="KW-1185">Reference proteome</keyword>